<reference evidence="2 3" key="1">
    <citation type="journal article" date="2014" name="Int. J. Syst. Evol. Microbiol.">
        <title>Complete genome sequence of Corynebacterium casei LMG S-19264T (=DSM 44701T), isolated from a smear-ripened cheese.</title>
        <authorList>
            <consortium name="US DOE Joint Genome Institute (JGI-PGF)"/>
            <person name="Walter F."/>
            <person name="Albersmeier A."/>
            <person name="Kalinowski J."/>
            <person name="Ruckert C."/>
        </authorList>
    </citation>
    <scope>NUCLEOTIDE SEQUENCE [LARGE SCALE GENOMIC DNA]</scope>
    <source>
        <strain evidence="2 3">KCTC 12866</strain>
    </source>
</reference>
<comment type="caution">
    <text evidence="2">The sequence shown here is derived from an EMBL/GenBank/DDBJ whole genome shotgun (WGS) entry which is preliminary data.</text>
</comment>
<sequence length="697" mass="78640">MTGIFCLLVFTGYAQRYAAALSPIESRKTFQLNADFDIDLFLSEPDVLSPVDMAFDARGNIYVIEMGDYPYDAKPGNYQGRIRLVRDTDGDGKVDKSFVFADNLPSATSVLPWQGGIIVTAAPDILYLKDTNDDGKADEREVLFTGFFDKNSEAQITNLHFGPDNWIYANNHGQRGLVTYKRKPDARAIDVSGGDFRFRLDRDQFESESGTGQFGMAIDDWGHRFYSQNTLHIRQAPIAWRYAHRHAYLPSYNSEVNISDHGLEMFQKSETPYWRQERTDRRQAQYDSLGLDRKEYARAHFSGASGGTFYGGDGFPKEFYGNIFTGDVMGNLVHRDVISSVNEQPAYVASRASDEKSKEFLASTDPWFRPVNFYTGPEGYLYLVDMYRQHIETPVSIPEDLKQDMDFAQGRQYGRIWRIFPKDGQKREVVLPDLTAKKSSELVTLLSHPNQWWRLNAQRLLLERQDQSIVPMLTRSFNESTNAKARLHAMYALESMEALNAEQVRKALTDAEPGLREQALVLAEKYPELLTEIIRLTDDPSPQVAYQATLSMGQFSDEKVIPILARIVEKNAEQPMHRLAVLSSELGISPALLETLIGKGTFFKNATPGKLKLIEDYAYVAGSRNGKNEVGTLLESLSKMPEEWQIAALNGLTNGIKRSPNRSEPDKSAIKSLQKLEKSGSAALKKAIESVRQVMTI</sequence>
<evidence type="ECO:0000313" key="3">
    <source>
        <dbReference type="Proteomes" id="UP000598271"/>
    </source>
</evidence>
<dbReference type="Pfam" id="PF23500">
    <property type="entry name" value="DUF7133"/>
    <property type="match status" value="1"/>
</dbReference>
<evidence type="ECO:0000259" key="1">
    <source>
        <dbReference type="Pfam" id="PF23500"/>
    </source>
</evidence>
<keyword evidence="3" id="KW-1185">Reference proteome</keyword>
<feature type="domain" description="DUF7133" evidence="1">
    <location>
        <begin position="22"/>
        <end position="423"/>
    </location>
</feature>
<accession>A0A8J3D354</accession>
<dbReference type="Gene3D" id="2.120.10.30">
    <property type="entry name" value="TolB, C-terminal domain"/>
    <property type="match status" value="1"/>
</dbReference>
<dbReference type="AlphaFoldDB" id="A0A8J3D354"/>
<dbReference type="Proteomes" id="UP000598271">
    <property type="component" value="Unassembled WGS sequence"/>
</dbReference>
<gene>
    <name evidence="2" type="ORF">GCM10007390_30540</name>
</gene>
<dbReference type="SUPFAM" id="SSF48371">
    <property type="entry name" value="ARM repeat"/>
    <property type="match status" value="1"/>
</dbReference>
<dbReference type="InterPro" id="IPR011042">
    <property type="entry name" value="6-blade_b-propeller_TolB-like"/>
</dbReference>
<evidence type="ECO:0000313" key="2">
    <source>
        <dbReference type="EMBL" id="GHB74782.1"/>
    </source>
</evidence>
<dbReference type="InterPro" id="IPR055557">
    <property type="entry name" value="DUF7133"/>
</dbReference>
<protein>
    <recommendedName>
        <fullName evidence="1">DUF7133 domain-containing protein</fullName>
    </recommendedName>
</protein>
<dbReference type="InterPro" id="IPR011989">
    <property type="entry name" value="ARM-like"/>
</dbReference>
<dbReference type="PANTHER" id="PTHR33546:SF1">
    <property type="entry name" value="LARGE, MULTIFUNCTIONAL SECRETED PROTEIN"/>
    <property type="match status" value="1"/>
</dbReference>
<dbReference type="EMBL" id="BMXF01000003">
    <property type="protein sequence ID" value="GHB74782.1"/>
    <property type="molecule type" value="Genomic_DNA"/>
</dbReference>
<dbReference type="InterPro" id="IPR016024">
    <property type="entry name" value="ARM-type_fold"/>
</dbReference>
<dbReference type="NCBIfam" id="TIGR02604">
    <property type="entry name" value="Piru_Ver_Nterm"/>
    <property type="match status" value="1"/>
</dbReference>
<name>A0A8J3D354_9BACT</name>
<proteinExistence type="predicted"/>
<dbReference type="PANTHER" id="PTHR33546">
    <property type="entry name" value="LARGE, MULTIFUNCTIONAL SECRETED PROTEIN-RELATED"/>
    <property type="match status" value="1"/>
</dbReference>
<dbReference type="Gene3D" id="1.25.10.10">
    <property type="entry name" value="Leucine-rich Repeat Variant"/>
    <property type="match status" value="1"/>
</dbReference>
<dbReference type="SUPFAM" id="SSF63829">
    <property type="entry name" value="Calcium-dependent phosphotriesterase"/>
    <property type="match status" value="1"/>
</dbReference>
<organism evidence="2 3">
    <name type="scientific">Persicitalea jodogahamensis</name>
    <dbReference type="NCBI Taxonomy" id="402147"/>
    <lineage>
        <taxon>Bacteria</taxon>
        <taxon>Pseudomonadati</taxon>
        <taxon>Bacteroidota</taxon>
        <taxon>Cytophagia</taxon>
        <taxon>Cytophagales</taxon>
        <taxon>Spirosomataceae</taxon>
        <taxon>Persicitalea</taxon>
    </lineage>
</organism>
<dbReference type="InterPro" id="IPR013428">
    <property type="entry name" value="Membrane-bound_put_N"/>
</dbReference>